<feature type="transmembrane region" description="Helical" evidence="1">
    <location>
        <begin position="122"/>
        <end position="143"/>
    </location>
</feature>
<feature type="transmembrane region" description="Helical" evidence="1">
    <location>
        <begin position="155"/>
        <end position="176"/>
    </location>
</feature>
<feature type="transmembrane region" description="Helical" evidence="1">
    <location>
        <begin position="32"/>
        <end position="54"/>
    </location>
</feature>
<keyword evidence="1" id="KW-0472">Membrane</keyword>
<keyword evidence="1" id="KW-0812">Transmembrane</keyword>
<protein>
    <recommendedName>
        <fullName evidence="2">CAAX prenyl protease 2/Lysostaphin resistance protein A-like domain-containing protein</fullName>
    </recommendedName>
</protein>
<dbReference type="Pfam" id="PF02517">
    <property type="entry name" value="Rce1-like"/>
    <property type="match status" value="1"/>
</dbReference>
<keyword evidence="1" id="KW-1133">Transmembrane helix</keyword>
<gene>
    <name evidence="3" type="ORF">A5893_10305</name>
</gene>
<dbReference type="RefSeq" id="WP_068822591.1">
    <property type="nucleotide sequence ID" value="NZ_LWHJ01000028.1"/>
</dbReference>
<feature type="transmembrane region" description="Helical" evidence="1">
    <location>
        <begin position="74"/>
        <end position="93"/>
    </location>
</feature>
<accession>A0A179DDF1</accession>
<feature type="domain" description="CAAX prenyl protease 2/Lysostaphin resistance protein A-like" evidence="2">
    <location>
        <begin position="77"/>
        <end position="222"/>
    </location>
</feature>
<proteinExistence type="predicted"/>
<dbReference type="InterPro" id="IPR003675">
    <property type="entry name" value="Rce1/LyrA-like_dom"/>
</dbReference>
<keyword evidence="4" id="KW-1185">Reference proteome</keyword>
<dbReference type="OrthoDB" id="1443714at2"/>
<dbReference type="GO" id="GO:0080120">
    <property type="term" value="P:CAAX-box protein maturation"/>
    <property type="evidence" value="ECO:0007669"/>
    <property type="project" value="UniProtKB-ARBA"/>
</dbReference>
<dbReference type="STRING" id="1826909.A5893_10305"/>
<name>A0A179DDF1_9SPHI</name>
<sequence length="234" mass="26976">MIQEVLNDFIGYLKKPDPFIKQRFKFIPYKDLFLLVVLSLVASQILESLVYLLANFKIIPPEPKSVFDSEKYSNWEIALVGILVAPPLEELIFRYQLRSINFLCAFIGIIAFSFIANSYNNLIIALFGLTTLICIIFIIRYLNNHTKIKYQIIKFAFPFSFYLIAIVFGLVHITNFLDYKDYGPLIFLWVLPQLFGGLILGFTRMRYGFYSGILLHAVYNLIGIGLSLLITSKI</sequence>
<evidence type="ECO:0000256" key="1">
    <source>
        <dbReference type="SAM" id="Phobius"/>
    </source>
</evidence>
<dbReference type="Proteomes" id="UP000078459">
    <property type="component" value="Unassembled WGS sequence"/>
</dbReference>
<reference evidence="3 4" key="2">
    <citation type="submission" date="2016-06" db="EMBL/GenBank/DDBJ databases">
        <title>Pedobacter psychrophilus sp. nov., isolated from Antarctic fragmentary rock.</title>
        <authorList>
            <person name="Svec P."/>
        </authorList>
    </citation>
    <scope>NUCLEOTIDE SEQUENCE [LARGE SCALE GENOMIC DNA]</scope>
    <source>
        <strain evidence="3 4">CCM 8644</strain>
    </source>
</reference>
<comment type="caution">
    <text evidence="3">The sequence shown here is derived from an EMBL/GenBank/DDBJ whole genome shotgun (WGS) entry which is preliminary data.</text>
</comment>
<evidence type="ECO:0000313" key="4">
    <source>
        <dbReference type="Proteomes" id="UP000078459"/>
    </source>
</evidence>
<dbReference type="GO" id="GO:0004175">
    <property type="term" value="F:endopeptidase activity"/>
    <property type="evidence" value="ECO:0007669"/>
    <property type="project" value="UniProtKB-ARBA"/>
</dbReference>
<dbReference type="EMBL" id="LWHJ01000028">
    <property type="protein sequence ID" value="OAQ39061.1"/>
    <property type="molecule type" value="Genomic_DNA"/>
</dbReference>
<reference evidence="3 4" key="1">
    <citation type="submission" date="2016-04" db="EMBL/GenBank/DDBJ databases">
        <authorList>
            <person name="Evans L.H."/>
            <person name="Alamgir A."/>
            <person name="Owens N."/>
            <person name="Weber N.D."/>
            <person name="Virtaneva K."/>
            <person name="Barbian K."/>
            <person name="Babar A."/>
            <person name="Rosenke K."/>
        </authorList>
    </citation>
    <scope>NUCLEOTIDE SEQUENCE [LARGE SCALE GENOMIC DNA]</scope>
    <source>
        <strain evidence="3 4">CCM 8644</strain>
    </source>
</reference>
<feature type="transmembrane region" description="Helical" evidence="1">
    <location>
        <begin position="209"/>
        <end position="230"/>
    </location>
</feature>
<dbReference type="AlphaFoldDB" id="A0A179DDF1"/>
<feature type="transmembrane region" description="Helical" evidence="1">
    <location>
        <begin position="182"/>
        <end position="202"/>
    </location>
</feature>
<evidence type="ECO:0000313" key="3">
    <source>
        <dbReference type="EMBL" id="OAQ39061.1"/>
    </source>
</evidence>
<evidence type="ECO:0000259" key="2">
    <source>
        <dbReference type="Pfam" id="PF02517"/>
    </source>
</evidence>
<feature type="transmembrane region" description="Helical" evidence="1">
    <location>
        <begin position="100"/>
        <end position="116"/>
    </location>
</feature>
<organism evidence="3 4">
    <name type="scientific">Pedobacter psychrophilus</name>
    <dbReference type="NCBI Taxonomy" id="1826909"/>
    <lineage>
        <taxon>Bacteria</taxon>
        <taxon>Pseudomonadati</taxon>
        <taxon>Bacteroidota</taxon>
        <taxon>Sphingobacteriia</taxon>
        <taxon>Sphingobacteriales</taxon>
        <taxon>Sphingobacteriaceae</taxon>
        <taxon>Pedobacter</taxon>
    </lineage>
</organism>